<proteinExistence type="evidence at transcript level"/>
<feature type="compositionally biased region" description="Basic and acidic residues" evidence="1">
    <location>
        <begin position="334"/>
        <end position="345"/>
    </location>
</feature>
<feature type="compositionally biased region" description="Basic residues" evidence="1">
    <location>
        <begin position="379"/>
        <end position="393"/>
    </location>
</feature>
<feature type="compositionally biased region" description="Basic residues" evidence="1">
    <location>
        <begin position="352"/>
        <end position="364"/>
    </location>
</feature>
<feature type="compositionally biased region" description="Polar residues" evidence="1">
    <location>
        <begin position="367"/>
        <end position="378"/>
    </location>
</feature>
<name>W8C2Z9_CERCA</name>
<evidence type="ECO:0000313" key="2">
    <source>
        <dbReference type="EMBL" id="JAB96164.1"/>
    </source>
</evidence>
<sequence>MRYQSWKHFLNSKVHRMRNKFTNWFGLNSPLPSIYNGARRKATGPRLRQFQKRKFSKTTLPHAKQSIPKREQSNSSLNVMVSSSEMETSTDKINELMELSHQHDMLRTEQIQLETQIQKQIAVLIKAVHRHRSGTKKLQELEKLISEYIAEVQAPFGDCTKGSNDCCASKSETVLVPAARKRVERKVGGHEKSSDFYYDFMPVLVKRYAAIRTLARRWMEKAHVKRRRSSPLDIYSAVSLQPRTSLERMVKPALTETFATPGARKSQPQVKELSTDEQIERDMQEMKRQTALDEGKKFTTSLRSLLSGEELRKSAESAGKESTSKGGKARKQLKSKESAMSDIDKVTASPRFGKRKGRKRRTSRKSVQSGTSDATRQGQKGRSRKKTLRRSRKSIASAERNTSVRRRSQSRRKVKKRASKSSKRNRRSSSQKSVDAINLPARERKESVTDSSGKASQITNKAEKSLETILADIDKGDMVERKPKRKSAQSVTSTGETVGRKYKLRDMEVKPEEFHDEYSALEQYWGVPLRDDYKLKKLMELNSLLDDLMVEEERKPVPKRALPTRQMSTKPSKRELSDLQKLFLLFKECQECQKKQQEENMLINERKCAVKSQKDYYNAIRNAAGMPDCLPDDSDCSFACSCNSFV</sequence>
<evidence type="ECO:0000256" key="1">
    <source>
        <dbReference type="SAM" id="MobiDB-lite"/>
    </source>
</evidence>
<organism evidence="2">
    <name type="scientific">Ceratitis capitata</name>
    <name type="common">Mediterranean fruit fly</name>
    <name type="synonym">Tephritis capitata</name>
    <dbReference type="NCBI Taxonomy" id="7213"/>
    <lineage>
        <taxon>Eukaryota</taxon>
        <taxon>Metazoa</taxon>
        <taxon>Ecdysozoa</taxon>
        <taxon>Arthropoda</taxon>
        <taxon>Hexapoda</taxon>
        <taxon>Insecta</taxon>
        <taxon>Pterygota</taxon>
        <taxon>Neoptera</taxon>
        <taxon>Endopterygota</taxon>
        <taxon>Diptera</taxon>
        <taxon>Brachycera</taxon>
        <taxon>Muscomorpha</taxon>
        <taxon>Tephritoidea</taxon>
        <taxon>Tephritidae</taxon>
        <taxon>Ceratitis</taxon>
        <taxon>Ceratitis</taxon>
    </lineage>
</organism>
<dbReference type="EMBL" id="GAMC01010391">
    <property type="protein sequence ID" value="JAB96164.1"/>
    <property type="molecule type" value="mRNA"/>
</dbReference>
<reference evidence="2" key="2">
    <citation type="journal article" date="2014" name="BMC Genomics">
        <title>A genomic perspective to assessing quality of mass-reared SIT flies used in Mediterranean fruit fly (Ceratitis capitata) eradication in California.</title>
        <authorList>
            <person name="Calla B."/>
            <person name="Hall B."/>
            <person name="Hou S."/>
            <person name="Geib S.M."/>
        </authorList>
    </citation>
    <scope>NUCLEOTIDE SEQUENCE</scope>
</reference>
<accession>W8C2Z9</accession>
<protein>
    <submittedName>
        <fullName evidence="2">Uncharacterized protein</fullName>
    </submittedName>
</protein>
<feature type="compositionally biased region" description="Basic and acidic residues" evidence="1">
    <location>
        <begin position="309"/>
        <end position="323"/>
    </location>
</feature>
<feature type="compositionally biased region" description="Basic residues" evidence="1">
    <location>
        <begin position="403"/>
        <end position="429"/>
    </location>
</feature>
<feature type="region of interest" description="Disordered" evidence="1">
    <location>
        <begin position="309"/>
        <end position="460"/>
    </location>
</feature>
<dbReference type="AlphaFoldDB" id="W8C2Z9"/>
<feature type="compositionally biased region" description="Polar residues" evidence="1">
    <location>
        <begin position="449"/>
        <end position="460"/>
    </location>
</feature>
<reference evidence="2" key="1">
    <citation type="submission" date="2013-07" db="EMBL/GenBank/DDBJ databases">
        <authorList>
            <person name="Geib S."/>
        </authorList>
    </citation>
    <scope>NUCLEOTIDE SEQUENCE</scope>
</reference>